<keyword evidence="1 2" id="KW-0694">RNA-binding</keyword>
<evidence type="ECO:0000259" key="3">
    <source>
        <dbReference type="PROSITE" id="PS51295"/>
    </source>
</evidence>
<evidence type="ECO:0000313" key="5">
    <source>
        <dbReference type="Proteomes" id="UP000003494"/>
    </source>
</evidence>
<dbReference type="PANTHER" id="PTHR40065:SF3">
    <property type="entry name" value="RNA-BINDING PROTEIN YHBY"/>
    <property type="match status" value="1"/>
</dbReference>
<sequence length="98" mass="11003">MLTLTNKQRAYLSSMANPLNAILQIGKSSVTPEIVNSVDEALEARELIKIHVLKNCFDDPMELANILAERSHSLVVRVIGKIIILYRPAKKPKIELPR</sequence>
<dbReference type="Proteomes" id="UP000003494">
    <property type="component" value="Unassembled WGS sequence"/>
</dbReference>
<gene>
    <name evidence="4" type="ORF">GCWU000342_01170</name>
</gene>
<dbReference type="HOGENOM" id="CLU_095994_1_2_9"/>
<dbReference type="NCBIfam" id="TIGR00253">
    <property type="entry name" value="RNA_bind_YhbY"/>
    <property type="match status" value="1"/>
</dbReference>
<dbReference type="EMBL" id="ACIP02000002">
    <property type="protein sequence ID" value="EEP28362.1"/>
    <property type="molecule type" value="Genomic_DNA"/>
</dbReference>
<evidence type="ECO:0000256" key="1">
    <source>
        <dbReference type="ARBA" id="ARBA00022884"/>
    </source>
</evidence>
<dbReference type="InterPro" id="IPR001890">
    <property type="entry name" value="RNA-binding_CRM"/>
</dbReference>
<dbReference type="STRING" id="626523.GCWU000342_01170"/>
<dbReference type="SMART" id="SM01103">
    <property type="entry name" value="CRS1_YhbY"/>
    <property type="match status" value="1"/>
</dbReference>
<dbReference type="InterPro" id="IPR035920">
    <property type="entry name" value="YhbY-like_sf"/>
</dbReference>
<dbReference type="PROSITE" id="PS51295">
    <property type="entry name" value="CRM"/>
    <property type="match status" value="1"/>
</dbReference>
<dbReference type="SUPFAM" id="SSF75471">
    <property type="entry name" value="YhbY-like"/>
    <property type="match status" value="1"/>
</dbReference>
<dbReference type="InterPro" id="IPR017924">
    <property type="entry name" value="RNA-binding_YhbY"/>
</dbReference>
<dbReference type="PANTHER" id="PTHR40065">
    <property type="entry name" value="RNA-BINDING PROTEIN YHBY"/>
    <property type="match status" value="1"/>
</dbReference>
<dbReference type="eggNOG" id="COG1534">
    <property type="taxonomic scope" value="Bacteria"/>
</dbReference>
<accession>C4GB69</accession>
<dbReference type="Gene3D" id="3.30.110.60">
    <property type="entry name" value="YhbY-like"/>
    <property type="match status" value="1"/>
</dbReference>
<comment type="caution">
    <text evidence="4">The sequence shown here is derived from an EMBL/GenBank/DDBJ whole genome shotgun (WGS) entry which is preliminary data.</text>
</comment>
<feature type="domain" description="CRM" evidence="3">
    <location>
        <begin position="2"/>
        <end position="98"/>
    </location>
</feature>
<protein>
    <submittedName>
        <fullName evidence="4">RNA-binding protein, YhbY family</fullName>
    </submittedName>
</protein>
<keyword evidence="5" id="KW-1185">Reference proteome</keyword>
<dbReference type="InterPro" id="IPR051925">
    <property type="entry name" value="RNA-binding_domain"/>
</dbReference>
<evidence type="ECO:0000256" key="2">
    <source>
        <dbReference type="PROSITE-ProRule" id="PRU00626"/>
    </source>
</evidence>
<organism evidence="4 5">
    <name type="scientific">Shuttleworthella satelles DSM 14600</name>
    <dbReference type="NCBI Taxonomy" id="626523"/>
    <lineage>
        <taxon>Bacteria</taxon>
        <taxon>Bacillati</taxon>
        <taxon>Bacillota</taxon>
        <taxon>Clostridia</taxon>
        <taxon>Lachnospirales</taxon>
        <taxon>Lachnospiraceae</taxon>
        <taxon>Shuttleworthella</taxon>
    </lineage>
</organism>
<dbReference type="Pfam" id="PF01985">
    <property type="entry name" value="CRS1_YhbY"/>
    <property type="match status" value="1"/>
</dbReference>
<dbReference type="AlphaFoldDB" id="C4GB69"/>
<dbReference type="GO" id="GO:0003723">
    <property type="term" value="F:RNA binding"/>
    <property type="evidence" value="ECO:0007669"/>
    <property type="project" value="UniProtKB-UniRule"/>
</dbReference>
<evidence type="ECO:0000313" key="4">
    <source>
        <dbReference type="EMBL" id="EEP28362.1"/>
    </source>
</evidence>
<reference evidence="4" key="1">
    <citation type="submission" date="2009-04" db="EMBL/GenBank/DDBJ databases">
        <authorList>
            <person name="Weinstock G."/>
            <person name="Sodergren E."/>
            <person name="Clifton S."/>
            <person name="Fulton L."/>
            <person name="Fulton B."/>
            <person name="Courtney L."/>
            <person name="Fronick C."/>
            <person name="Harrison M."/>
            <person name="Strong C."/>
            <person name="Farmer C."/>
            <person name="Delahaunty K."/>
            <person name="Markovic C."/>
            <person name="Hall O."/>
            <person name="Minx P."/>
            <person name="Tomlinson C."/>
            <person name="Mitreva M."/>
            <person name="Nelson J."/>
            <person name="Hou S."/>
            <person name="Wollam A."/>
            <person name="Pepin K.H."/>
            <person name="Johnson M."/>
            <person name="Bhonagiri V."/>
            <person name="Nash W.E."/>
            <person name="Warren W."/>
            <person name="Chinwalla A."/>
            <person name="Mardis E.R."/>
            <person name="Wilson R.K."/>
        </authorList>
    </citation>
    <scope>NUCLEOTIDE SEQUENCE [LARGE SCALE GENOMIC DNA]</scope>
    <source>
        <strain evidence="4">DSM 14600</strain>
    </source>
</reference>
<proteinExistence type="predicted"/>
<name>C4GB69_9FIRM</name>